<name>A0ABV5KGP8_9BACL</name>
<evidence type="ECO:0000256" key="1">
    <source>
        <dbReference type="ARBA" id="ARBA00006930"/>
    </source>
</evidence>
<reference evidence="6 7" key="1">
    <citation type="submission" date="2024-09" db="EMBL/GenBank/DDBJ databases">
        <authorList>
            <person name="Sun Q."/>
            <person name="Mori K."/>
        </authorList>
    </citation>
    <scope>NUCLEOTIDE SEQUENCE [LARGE SCALE GENOMIC DNA]</scope>
    <source>
        <strain evidence="6 7">TISTR 2452</strain>
    </source>
</reference>
<protein>
    <recommendedName>
        <fullName evidence="3">Nuclease SbcCD subunit C</fullName>
    </recommendedName>
</protein>
<dbReference type="PANTHER" id="PTHR32114">
    <property type="entry name" value="ABC TRANSPORTER ABCH.3"/>
    <property type="match status" value="1"/>
</dbReference>
<sequence>MIFNYIQFKNYRPYYGTQEINFNTEKQSPGPFKANITLVGGKNGHGKTSLINAVFICLYGRRMFSKEEYDQFKSDAINRNFYREGGRESSIELSFSDRTGQYVIEITFRENDKGEVQEIRRIFVVAGDLLREATTSDEEFNAFIDQRIPIDVAPFFIFDAEKIKDLVGEHDSSKTVEAIQKIVSLELYNQLHSDLSQIKYTTELNLSKSVKDKDLEKLIAELEACANELESLKAKERPDDLKIEYLNEEKNRLNQERRRKLANSSVTKGQIHRRVGELENELDKLNKAIESFDKALPKLILKPLVMELQKAIRKEQTYLSNLNRSQALFAPFDKFITDMLSKQVNPPLSLEQKNQLTESGRETWSRINKVQEIKVEPMNVLHVNDLSHNELQGILNWSPNNNFNIADLITKRARVEAELKTLHEQINDAPEVIDTHEEDEQIAKISEELGALYTTRKSRNETLRKLQDQHVRLSRVLTESRQKRQNLGPVEDKINLMTKLIGATREFINRVTVLKAERLKVEIENIIIQLFRKKDLHRVEFSPEEFVLRIYDDADVEINLSSRSEGEKQLIALAMIWALTKVAGTNFPFVIDTPLARLDSDHKSNLVNRFFTNLSDQVIILSTDTEITKDFFEEITPFVQKSYLLEYNDEIKSTEIVEGYFFE</sequence>
<comment type="caution">
    <text evidence="6">The sequence shown here is derived from an EMBL/GenBank/DDBJ whole genome shotgun (WGS) entry which is preliminary data.</text>
</comment>
<proteinExistence type="inferred from homology"/>
<gene>
    <name evidence="6" type="primary">dndD</name>
    <name evidence="6" type="ORF">ACFFSY_00395</name>
</gene>
<evidence type="ECO:0000313" key="7">
    <source>
        <dbReference type="Proteomes" id="UP001589747"/>
    </source>
</evidence>
<evidence type="ECO:0000256" key="2">
    <source>
        <dbReference type="ARBA" id="ARBA00011322"/>
    </source>
</evidence>
<feature type="domain" description="Rad50/SbcC-type AAA" evidence="5">
    <location>
        <begin position="6"/>
        <end position="256"/>
    </location>
</feature>
<evidence type="ECO:0000256" key="4">
    <source>
        <dbReference type="SAM" id="Coils"/>
    </source>
</evidence>
<dbReference type="NCBIfam" id="TIGR03185">
    <property type="entry name" value="DNA_S_dndD"/>
    <property type="match status" value="1"/>
</dbReference>
<feature type="coiled-coil region" evidence="4">
    <location>
        <begin position="212"/>
        <end position="295"/>
    </location>
</feature>
<comment type="subunit">
    <text evidence="2">Heterodimer of SbcC and SbcD.</text>
</comment>
<dbReference type="InterPro" id="IPR038729">
    <property type="entry name" value="Rad50/SbcC_AAA"/>
</dbReference>
<dbReference type="PANTHER" id="PTHR32114:SF2">
    <property type="entry name" value="ABC TRANSPORTER ABCH.3"/>
    <property type="match status" value="1"/>
</dbReference>
<dbReference type="Pfam" id="PF13476">
    <property type="entry name" value="AAA_23"/>
    <property type="match status" value="1"/>
</dbReference>
<evidence type="ECO:0000259" key="5">
    <source>
        <dbReference type="Pfam" id="PF13476"/>
    </source>
</evidence>
<evidence type="ECO:0000313" key="6">
    <source>
        <dbReference type="EMBL" id="MFB9324399.1"/>
    </source>
</evidence>
<keyword evidence="4" id="KW-0175">Coiled coil</keyword>
<comment type="similarity">
    <text evidence="1">Belongs to the SMC family. SbcC subfamily.</text>
</comment>
<organism evidence="6 7">
    <name type="scientific">Paenibacillus aurantiacus</name>
    <dbReference type="NCBI Taxonomy" id="1936118"/>
    <lineage>
        <taxon>Bacteria</taxon>
        <taxon>Bacillati</taxon>
        <taxon>Bacillota</taxon>
        <taxon>Bacilli</taxon>
        <taxon>Bacillales</taxon>
        <taxon>Paenibacillaceae</taxon>
        <taxon>Paenibacillus</taxon>
    </lineage>
</organism>
<dbReference type="Proteomes" id="UP001589747">
    <property type="component" value="Unassembled WGS sequence"/>
</dbReference>
<dbReference type="InterPro" id="IPR017599">
    <property type="entry name" value="DNA_S_DndD"/>
</dbReference>
<dbReference type="RefSeq" id="WP_377488227.1">
    <property type="nucleotide sequence ID" value="NZ_JBHMDO010000002.1"/>
</dbReference>
<accession>A0ABV5KGP8</accession>
<dbReference type="SUPFAM" id="SSF52540">
    <property type="entry name" value="P-loop containing nucleoside triphosphate hydrolases"/>
    <property type="match status" value="1"/>
</dbReference>
<keyword evidence="7" id="KW-1185">Reference proteome</keyword>
<dbReference type="EMBL" id="JBHMDO010000002">
    <property type="protein sequence ID" value="MFB9324399.1"/>
    <property type="molecule type" value="Genomic_DNA"/>
</dbReference>
<evidence type="ECO:0000256" key="3">
    <source>
        <dbReference type="ARBA" id="ARBA00013368"/>
    </source>
</evidence>
<dbReference type="InterPro" id="IPR027417">
    <property type="entry name" value="P-loop_NTPase"/>
</dbReference>
<dbReference type="Gene3D" id="3.40.50.300">
    <property type="entry name" value="P-loop containing nucleotide triphosphate hydrolases"/>
    <property type="match status" value="2"/>
</dbReference>